<dbReference type="PANTHER" id="PTHR37984">
    <property type="entry name" value="PROTEIN CBG26694"/>
    <property type="match status" value="1"/>
</dbReference>
<dbReference type="PROSITE" id="PS50994">
    <property type="entry name" value="INTEGRASE"/>
    <property type="match status" value="1"/>
</dbReference>
<evidence type="ECO:0000259" key="1">
    <source>
        <dbReference type="PROSITE" id="PS50994"/>
    </source>
</evidence>
<dbReference type="PANTHER" id="PTHR37984:SF5">
    <property type="entry name" value="PROTEIN NYNRIN-LIKE"/>
    <property type="match status" value="1"/>
</dbReference>
<dbReference type="InterPro" id="IPR036397">
    <property type="entry name" value="RNaseH_sf"/>
</dbReference>
<evidence type="ECO:0000313" key="3">
    <source>
        <dbReference type="RefSeq" id="XP_065645722.1"/>
    </source>
</evidence>
<protein>
    <submittedName>
        <fullName evidence="3">Uncharacterized protein LOC136076176</fullName>
    </submittedName>
</protein>
<accession>A0ABM4B9Y8</accession>
<reference evidence="3" key="2">
    <citation type="submission" date="2025-08" db="UniProtKB">
        <authorList>
            <consortium name="RefSeq"/>
        </authorList>
    </citation>
    <scope>IDENTIFICATION</scope>
</reference>
<dbReference type="SUPFAM" id="SSF53098">
    <property type="entry name" value="Ribonuclease H-like"/>
    <property type="match status" value="1"/>
</dbReference>
<dbReference type="InterPro" id="IPR050951">
    <property type="entry name" value="Retrovirus_Pol_polyprotein"/>
</dbReference>
<dbReference type="Gene3D" id="3.30.420.10">
    <property type="entry name" value="Ribonuclease H-like superfamily/Ribonuclease H"/>
    <property type="match status" value="1"/>
</dbReference>
<keyword evidence="2" id="KW-1185">Reference proteome</keyword>
<reference evidence="2" key="1">
    <citation type="submission" date="2025-05" db="UniProtKB">
        <authorList>
            <consortium name="RefSeq"/>
        </authorList>
    </citation>
    <scope>NUCLEOTIDE SEQUENCE [LARGE SCALE GENOMIC DNA]</scope>
</reference>
<proteinExistence type="predicted"/>
<sequence>MKQVGVDVCKLPLVDGYCHAFVLIDYFSKWLEAKPIKDKSAQTISQFLCWHGCFKIQIIDQGRQFVNEVRKQLHKLTGVEQRVTSAYHPQRNGLVERQNRTIKNSLIKILEGNPEMSSQIIEGILFAHRVRRHFSTNYSPFMLMYNCEPVLAIDVKHNLDKDESNKTRI</sequence>
<name>A0ABM4B9Y8_HYDVU</name>
<gene>
    <name evidence="3" type="primary">LOC136076176</name>
</gene>
<dbReference type="GeneID" id="136076176"/>
<organism evidence="2 3">
    <name type="scientific">Hydra vulgaris</name>
    <name type="common">Hydra</name>
    <name type="synonym">Hydra attenuata</name>
    <dbReference type="NCBI Taxonomy" id="6087"/>
    <lineage>
        <taxon>Eukaryota</taxon>
        <taxon>Metazoa</taxon>
        <taxon>Cnidaria</taxon>
        <taxon>Hydrozoa</taxon>
        <taxon>Hydroidolina</taxon>
        <taxon>Anthoathecata</taxon>
        <taxon>Aplanulata</taxon>
        <taxon>Hydridae</taxon>
        <taxon>Hydra</taxon>
    </lineage>
</organism>
<dbReference type="Proteomes" id="UP001652625">
    <property type="component" value="Chromosome 02"/>
</dbReference>
<feature type="domain" description="Integrase catalytic" evidence="1">
    <location>
        <begin position="1"/>
        <end position="148"/>
    </location>
</feature>
<evidence type="ECO:0000313" key="2">
    <source>
        <dbReference type="Proteomes" id="UP001652625"/>
    </source>
</evidence>
<dbReference type="RefSeq" id="XP_065645722.1">
    <property type="nucleotide sequence ID" value="XM_065789650.1"/>
</dbReference>
<dbReference type="InterPro" id="IPR001584">
    <property type="entry name" value="Integrase_cat-core"/>
</dbReference>
<dbReference type="InterPro" id="IPR012337">
    <property type="entry name" value="RNaseH-like_sf"/>
</dbReference>